<organism evidence="1 2">
    <name type="scientific">Candidatus Doudnabacteria bacterium RIFCSPHIGHO2_01_FULL_46_14</name>
    <dbReference type="NCBI Taxonomy" id="1817824"/>
    <lineage>
        <taxon>Bacteria</taxon>
        <taxon>Candidatus Doudnaibacteriota</taxon>
    </lineage>
</organism>
<name>A0A1F5NMW6_9BACT</name>
<sequence>MATLLELNGYQADDFKSWLDRGLRRQYYLSVRLRDPFGFREIGIWGYESNLDALKTLFDRLSTEARQAFCEAVRQMILTAAVDDFPPDAMDDLIYLVAKIKAKQIALETFVSVIGEGVWGKRFPYMIYDCAAAMATWGLNNEREKLEAMLRPAKQF</sequence>
<dbReference type="STRING" id="1817824.A2751_01080"/>
<reference evidence="1 2" key="1">
    <citation type="journal article" date="2016" name="Nat. Commun.">
        <title>Thousands of microbial genomes shed light on interconnected biogeochemical processes in an aquifer system.</title>
        <authorList>
            <person name="Anantharaman K."/>
            <person name="Brown C.T."/>
            <person name="Hug L.A."/>
            <person name="Sharon I."/>
            <person name="Castelle C.J."/>
            <person name="Probst A.J."/>
            <person name="Thomas B.C."/>
            <person name="Singh A."/>
            <person name="Wilkins M.J."/>
            <person name="Karaoz U."/>
            <person name="Brodie E.L."/>
            <person name="Williams K.H."/>
            <person name="Hubbard S.S."/>
            <person name="Banfield J.F."/>
        </authorList>
    </citation>
    <scope>NUCLEOTIDE SEQUENCE [LARGE SCALE GENOMIC DNA]</scope>
</reference>
<proteinExistence type="predicted"/>
<dbReference type="AlphaFoldDB" id="A0A1F5NMW6"/>
<evidence type="ECO:0000313" key="1">
    <source>
        <dbReference type="EMBL" id="OGE79036.1"/>
    </source>
</evidence>
<gene>
    <name evidence="1" type="ORF">A2751_01080</name>
</gene>
<dbReference type="EMBL" id="MFEK01000010">
    <property type="protein sequence ID" value="OGE79036.1"/>
    <property type="molecule type" value="Genomic_DNA"/>
</dbReference>
<evidence type="ECO:0000313" key="2">
    <source>
        <dbReference type="Proteomes" id="UP000176864"/>
    </source>
</evidence>
<accession>A0A1F5NMW6</accession>
<protein>
    <submittedName>
        <fullName evidence="1">Uncharacterized protein</fullName>
    </submittedName>
</protein>
<dbReference type="Proteomes" id="UP000176864">
    <property type="component" value="Unassembled WGS sequence"/>
</dbReference>
<comment type="caution">
    <text evidence="1">The sequence shown here is derived from an EMBL/GenBank/DDBJ whole genome shotgun (WGS) entry which is preliminary data.</text>
</comment>